<dbReference type="SUPFAM" id="SSF48019">
    <property type="entry name" value="post-AAA+ oligomerization domain-like"/>
    <property type="match status" value="1"/>
</dbReference>
<dbReference type="GO" id="GO:0003887">
    <property type="term" value="F:DNA-directed DNA polymerase activity"/>
    <property type="evidence" value="ECO:0007669"/>
    <property type="project" value="UniProtKB-EC"/>
</dbReference>
<dbReference type="InterPro" id="IPR005790">
    <property type="entry name" value="DNA_polIII_delta"/>
</dbReference>
<dbReference type="Pfam" id="PF21694">
    <property type="entry name" value="DNA_pol3_delta_C"/>
    <property type="match status" value="1"/>
</dbReference>
<name>A0ABR8YHB9_9MICC</name>
<gene>
    <name evidence="10" type="primary">holA</name>
    <name evidence="10" type="ORF">H9638_07260</name>
</gene>
<organism evidence="10 11">
    <name type="scientific">Arthrobacter pullicola</name>
    <dbReference type="NCBI Taxonomy" id="2762224"/>
    <lineage>
        <taxon>Bacteria</taxon>
        <taxon>Bacillati</taxon>
        <taxon>Actinomycetota</taxon>
        <taxon>Actinomycetes</taxon>
        <taxon>Micrococcales</taxon>
        <taxon>Micrococcaceae</taxon>
        <taxon>Arthrobacter</taxon>
    </lineage>
</organism>
<keyword evidence="5" id="KW-0239">DNA-directed DNA polymerase</keyword>
<dbReference type="Proteomes" id="UP000652763">
    <property type="component" value="Unassembled WGS sequence"/>
</dbReference>
<evidence type="ECO:0000256" key="1">
    <source>
        <dbReference type="ARBA" id="ARBA00012417"/>
    </source>
</evidence>
<dbReference type="InterPro" id="IPR008921">
    <property type="entry name" value="DNA_pol3_clamp-load_cplx_C"/>
</dbReference>
<comment type="catalytic activity">
    <reaction evidence="7">
        <text>DNA(n) + a 2'-deoxyribonucleoside 5'-triphosphate = DNA(n+1) + diphosphate</text>
        <dbReference type="Rhea" id="RHEA:22508"/>
        <dbReference type="Rhea" id="RHEA-COMP:17339"/>
        <dbReference type="Rhea" id="RHEA-COMP:17340"/>
        <dbReference type="ChEBI" id="CHEBI:33019"/>
        <dbReference type="ChEBI" id="CHEBI:61560"/>
        <dbReference type="ChEBI" id="CHEBI:173112"/>
        <dbReference type="EC" id="2.7.7.7"/>
    </reaction>
</comment>
<dbReference type="InterPro" id="IPR027417">
    <property type="entry name" value="P-loop_NTPase"/>
</dbReference>
<evidence type="ECO:0000313" key="11">
    <source>
        <dbReference type="Proteomes" id="UP000652763"/>
    </source>
</evidence>
<dbReference type="EC" id="2.7.7.7" evidence="1"/>
<keyword evidence="11" id="KW-1185">Reference proteome</keyword>
<evidence type="ECO:0000256" key="6">
    <source>
        <dbReference type="ARBA" id="ARBA00034754"/>
    </source>
</evidence>
<feature type="compositionally biased region" description="Polar residues" evidence="8">
    <location>
        <begin position="21"/>
        <end position="34"/>
    </location>
</feature>
<dbReference type="Gene3D" id="3.40.50.300">
    <property type="entry name" value="P-loop containing nucleotide triphosphate hydrolases"/>
    <property type="match status" value="1"/>
</dbReference>
<evidence type="ECO:0000256" key="4">
    <source>
        <dbReference type="ARBA" id="ARBA00022705"/>
    </source>
</evidence>
<evidence type="ECO:0000256" key="7">
    <source>
        <dbReference type="ARBA" id="ARBA00049244"/>
    </source>
</evidence>
<feature type="domain" description="DNA polymerase III delta subunit-like C-terminal" evidence="9">
    <location>
        <begin position="249"/>
        <end position="362"/>
    </location>
</feature>
<accession>A0ABR8YHB9</accession>
<feature type="compositionally biased region" description="Low complexity" evidence="8">
    <location>
        <begin position="37"/>
        <end position="48"/>
    </location>
</feature>
<evidence type="ECO:0000256" key="5">
    <source>
        <dbReference type="ARBA" id="ARBA00022932"/>
    </source>
</evidence>
<dbReference type="SUPFAM" id="SSF52540">
    <property type="entry name" value="P-loop containing nucleoside triphosphate hydrolases"/>
    <property type="match status" value="1"/>
</dbReference>
<dbReference type="NCBIfam" id="TIGR01128">
    <property type="entry name" value="holA"/>
    <property type="match status" value="1"/>
</dbReference>
<evidence type="ECO:0000256" key="3">
    <source>
        <dbReference type="ARBA" id="ARBA00022695"/>
    </source>
</evidence>
<evidence type="ECO:0000256" key="2">
    <source>
        <dbReference type="ARBA" id="ARBA00022679"/>
    </source>
</evidence>
<dbReference type="InterPro" id="IPR048466">
    <property type="entry name" value="DNA_pol3_delta-like_C"/>
</dbReference>
<comment type="similarity">
    <text evidence="6">Belongs to the DNA polymerase HolA subunit family.</text>
</comment>
<sequence>MWLKRPPGELAPGAPRGNVGSDRSQPEPRSSTPVNPAVPKKSSAKPAAGTISWREVQPAPVVLLTGPEEYLAGRAMESIRRQSRSAAPDTEVIRIDAAAYTAGELTLIASPSLFGEAKLIEVANLAHMSEDFLLDTLAYLRDPAPETVLVLHHSGGNRGKKLLEAVKAAKAPVVDCQPFKKDADKIDFVTQEFRSAKRRIDSGAVRALVSAVGSSLSELAAACQQLMNDSSGAITEETVEKYYGGRVEATAFKVADAALAGRAGAALSMLRHALATGVDPVPLVAALAMKVRAVARVADLRGSSASLAKDLGMAPWQVDQARRDAQRFSSESLVKAVQVLAEADAQVKGAGRDPVYAVERAVTVIALAASGR</sequence>
<reference evidence="10 11" key="1">
    <citation type="submission" date="2020-08" db="EMBL/GenBank/DDBJ databases">
        <title>A Genomic Blueprint of the Chicken Gut Microbiome.</title>
        <authorList>
            <person name="Gilroy R."/>
            <person name="Ravi A."/>
            <person name="Getino M."/>
            <person name="Pursley I."/>
            <person name="Horton D.L."/>
            <person name="Alikhan N.-F."/>
            <person name="Baker D."/>
            <person name="Gharbi K."/>
            <person name="Hall N."/>
            <person name="Watson M."/>
            <person name="Adriaenssens E.M."/>
            <person name="Foster-Nyarko E."/>
            <person name="Jarju S."/>
            <person name="Secka A."/>
            <person name="Antonio M."/>
            <person name="Oren A."/>
            <person name="Chaudhuri R."/>
            <person name="La Ragione R.M."/>
            <person name="Hildebrand F."/>
            <person name="Pallen M.J."/>
        </authorList>
    </citation>
    <scope>NUCLEOTIDE SEQUENCE [LARGE SCALE GENOMIC DNA]</scope>
    <source>
        <strain evidence="10 11">Sa2BUA2</strain>
    </source>
</reference>
<proteinExistence type="inferred from homology"/>
<protein>
    <recommendedName>
        <fullName evidence="1">DNA-directed DNA polymerase</fullName>
        <ecNumber evidence="1">2.7.7.7</ecNumber>
    </recommendedName>
</protein>
<dbReference type="PANTHER" id="PTHR34388:SF1">
    <property type="entry name" value="DNA POLYMERASE III SUBUNIT DELTA"/>
    <property type="match status" value="1"/>
</dbReference>
<keyword evidence="3 10" id="KW-0548">Nucleotidyltransferase</keyword>
<evidence type="ECO:0000259" key="9">
    <source>
        <dbReference type="Pfam" id="PF21694"/>
    </source>
</evidence>
<evidence type="ECO:0000256" key="8">
    <source>
        <dbReference type="SAM" id="MobiDB-lite"/>
    </source>
</evidence>
<dbReference type="Gene3D" id="1.20.272.10">
    <property type="match status" value="1"/>
</dbReference>
<keyword evidence="4" id="KW-0235">DNA replication</keyword>
<keyword evidence="2 10" id="KW-0808">Transferase</keyword>
<comment type="caution">
    <text evidence="10">The sequence shown here is derived from an EMBL/GenBank/DDBJ whole genome shotgun (WGS) entry which is preliminary data.</text>
</comment>
<evidence type="ECO:0000313" key="10">
    <source>
        <dbReference type="EMBL" id="MBD8043609.1"/>
    </source>
</evidence>
<feature type="region of interest" description="Disordered" evidence="8">
    <location>
        <begin position="1"/>
        <end position="51"/>
    </location>
</feature>
<dbReference type="PANTHER" id="PTHR34388">
    <property type="entry name" value="DNA POLYMERASE III SUBUNIT DELTA"/>
    <property type="match status" value="1"/>
</dbReference>
<dbReference type="EMBL" id="JACSQC010000003">
    <property type="protein sequence ID" value="MBD8043609.1"/>
    <property type="molecule type" value="Genomic_DNA"/>
</dbReference>